<dbReference type="SUPFAM" id="SSF46785">
    <property type="entry name" value="Winged helix' DNA-binding domain"/>
    <property type="match status" value="1"/>
</dbReference>
<keyword evidence="2" id="KW-0677">Repeat</keyword>
<dbReference type="InterPro" id="IPR002182">
    <property type="entry name" value="NB-ARC"/>
</dbReference>
<feature type="domain" description="AAA+ ATPase" evidence="3">
    <location>
        <begin position="78"/>
        <end position="216"/>
    </location>
</feature>
<dbReference type="Gene3D" id="1.10.8.430">
    <property type="entry name" value="Helical domain of apoptotic protease-activating factors"/>
    <property type="match status" value="1"/>
</dbReference>
<evidence type="ECO:0000259" key="3">
    <source>
        <dbReference type="SMART" id="SM00382"/>
    </source>
</evidence>
<dbReference type="SUPFAM" id="SSF52058">
    <property type="entry name" value="L domain-like"/>
    <property type="match status" value="1"/>
</dbReference>
<dbReference type="PRINTS" id="PR00364">
    <property type="entry name" value="DISEASERSIST"/>
</dbReference>
<dbReference type="InterPro" id="IPR027417">
    <property type="entry name" value="P-loop_NTPase"/>
</dbReference>
<dbReference type="AlphaFoldDB" id="A0AAW2C924"/>
<protein>
    <recommendedName>
        <fullName evidence="3">AAA+ ATPase domain-containing protein</fullName>
    </recommendedName>
</protein>
<evidence type="ECO:0000313" key="4">
    <source>
        <dbReference type="EMBL" id="KAK9994316.1"/>
    </source>
</evidence>
<dbReference type="Gene3D" id="3.80.10.10">
    <property type="entry name" value="Ribonuclease Inhibitor"/>
    <property type="match status" value="1"/>
</dbReference>
<dbReference type="GO" id="GO:0043531">
    <property type="term" value="F:ADP binding"/>
    <property type="evidence" value="ECO:0007669"/>
    <property type="project" value="InterPro"/>
</dbReference>
<evidence type="ECO:0000313" key="5">
    <source>
        <dbReference type="Proteomes" id="UP001459277"/>
    </source>
</evidence>
<dbReference type="InterPro" id="IPR035897">
    <property type="entry name" value="Toll_tir_struct_dom_sf"/>
</dbReference>
<gene>
    <name evidence="4" type="ORF">SO802_024019</name>
</gene>
<dbReference type="GO" id="GO:0006952">
    <property type="term" value="P:defense response"/>
    <property type="evidence" value="ECO:0007669"/>
    <property type="project" value="InterPro"/>
</dbReference>
<dbReference type="SMART" id="SM00382">
    <property type="entry name" value="AAA"/>
    <property type="match status" value="1"/>
</dbReference>
<reference evidence="4 5" key="1">
    <citation type="submission" date="2024-01" db="EMBL/GenBank/DDBJ databases">
        <title>A telomere-to-telomere, gap-free genome of sweet tea (Lithocarpus litseifolius).</title>
        <authorList>
            <person name="Zhou J."/>
        </authorList>
    </citation>
    <scope>NUCLEOTIDE SEQUENCE [LARGE SCALE GENOMIC DNA]</scope>
    <source>
        <strain evidence="4">Zhou-2022a</strain>
        <tissue evidence="4">Leaf</tissue>
    </source>
</reference>
<dbReference type="SUPFAM" id="SSF52540">
    <property type="entry name" value="P-loop containing nucleoside triphosphate hydrolases"/>
    <property type="match status" value="1"/>
</dbReference>
<accession>A0AAW2C924</accession>
<dbReference type="InterPro" id="IPR032675">
    <property type="entry name" value="LRR_dom_sf"/>
</dbReference>
<keyword evidence="1" id="KW-0433">Leucine-rich repeat</keyword>
<dbReference type="InterPro" id="IPR042197">
    <property type="entry name" value="Apaf_helical"/>
</dbReference>
<dbReference type="PANTHER" id="PTHR11017:SF559">
    <property type="entry name" value="DISEASE RESISTANCE PROTEIN CHL1"/>
    <property type="match status" value="1"/>
</dbReference>
<dbReference type="InterPro" id="IPR036390">
    <property type="entry name" value="WH_DNA-bd_sf"/>
</dbReference>
<organism evidence="4 5">
    <name type="scientific">Lithocarpus litseifolius</name>
    <dbReference type="NCBI Taxonomy" id="425828"/>
    <lineage>
        <taxon>Eukaryota</taxon>
        <taxon>Viridiplantae</taxon>
        <taxon>Streptophyta</taxon>
        <taxon>Embryophyta</taxon>
        <taxon>Tracheophyta</taxon>
        <taxon>Spermatophyta</taxon>
        <taxon>Magnoliopsida</taxon>
        <taxon>eudicotyledons</taxon>
        <taxon>Gunneridae</taxon>
        <taxon>Pentapetalae</taxon>
        <taxon>rosids</taxon>
        <taxon>fabids</taxon>
        <taxon>Fagales</taxon>
        <taxon>Fagaceae</taxon>
        <taxon>Lithocarpus</taxon>
    </lineage>
</organism>
<dbReference type="InterPro" id="IPR044974">
    <property type="entry name" value="Disease_R_plants"/>
</dbReference>
<sequence length="537" mass="62037">MWKAALTEVGGISGWDLRNRPEAKVIREIVGVISEELNGEVNGKLNRRFSENNSEHLVGIDSRVEEMLDYYLCEELGGVRFIGICGMAGMGKTTLARAIYSRISGDFEASSFIANVSEETKYQGLVALQKQLLSEILMEREIGISDVCDEIDVINKRLRDKRVLIVLDDVDEDQQLKALVGKHDRFGLGSRIILTSRDRHLLERCGVDDVYKIKELNDDEALELFSWKAFKKPYPIEDYVELLKDFVNYAKGIPDAINVLGYFWFARSKYEWKSTLNRVKEVPDFHLLHVLQRDFDWLKNTQKDLFLDIACFFEGENIDCIRDILESFGYYPDYNINVLRDKHLITIDEWGTIRMNGLLQSMGQEIVRRESPEEPGARSRLWHYEDVYHVLMHNTETELIEGIVLKAPVYKKVQLSVESLSKMKNLRLLKIQNVLLPNHLFYLSEKLRIIEWHGYPLNSMPASFPPIKLVELKMHCSTIIQLWKGIVSLDELKLIDLSDSQKLIETPDFSGAPNLKHLILRRCTKLYKIHASLGNLK</sequence>
<evidence type="ECO:0000256" key="2">
    <source>
        <dbReference type="ARBA" id="ARBA00022737"/>
    </source>
</evidence>
<proteinExistence type="predicted"/>
<dbReference type="InterPro" id="IPR003593">
    <property type="entry name" value="AAA+_ATPase"/>
</dbReference>
<dbReference type="Proteomes" id="UP001459277">
    <property type="component" value="Unassembled WGS sequence"/>
</dbReference>
<dbReference type="Gene3D" id="3.40.50.10140">
    <property type="entry name" value="Toll/interleukin-1 receptor homology (TIR) domain"/>
    <property type="match status" value="1"/>
</dbReference>
<dbReference type="PANTHER" id="PTHR11017">
    <property type="entry name" value="LEUCINE-RICH REPEAT-CONTAINING PROTEIN"/>
    <property type="match status" value="1"/>
</dbReference>
<keyword evidence="5" id="KW-1185">Reference proteome</keyword>
<dbReference type="Pfam" id="PF00931">
    <property type="entry name" value="NB-ARC"/>
    <property type="match status" value="1"/>
</dbReference>
<evidence type="ECO:0000256" key="1">
    <source>
        <dbReference type="ARBA" id="ARBA00022614"/>
    </source>
</evidence>
<name>A0AAW2C924_9ROSI</name>
<dbReference type="Pfam" id="PF23282">
    <property type="entry name" value="WHD_ROQ1"/>
    <property type="match status" value="1"/>
</dbReference>
<dbReference type="Gene3D" id="3.40.50.300">
    <property type="entry name" value="P-loop containing nucleotide triphosphate hydrolases"/>
    <property type="match status" value="1"/>
</dbReference>
<dbReference type="EMBL" id="JAZDWU010000008">
    <property type="protein sequence ID" value="KAK9994316.1"/>
    <property type="molecule type" value="Genomic_DNA"/>
</dbReference>
<comment type="caution">
    <text evidence="4">The sequence shown here is derived from an EMBL/GenBank/DDBJ whole genome shotgun (WGS) entry which is preliminary data.</text>
</comment>
<dbReference type="InterPro" id="IPR058192">
    <property type="entry name" value="WHD_ROQ1-like"/>
</dbReference>